<comment type="caution">
    <text evidence="1">The sequence shown here is derived from an EMBL/GenBank/DDBJ whole genome shotgun (WGS) entry which is preliminary data.</text>
</comment>
<dbReference type="RefSeq" id="XP_070889090.1">
    <property type="nucleotide sequence ID" value="XM_071027079.1"/>
</dbReference>
<dbReference type="EMBL" id="JBFXLQ010000007">
    <property type="protein sequence ID" value="KAL2870111.1"/>
    <property type="molecule type" value="Genomic_DNA"/>
</dbReference>
<reference evidence="1 2" key="1">
    <citation type="submission" date="2024-07" db="EMBL/GenBank/DDBJ databases">
        <title>Section-level genome sequencing and comparative genomics of Aspergillus sections Usti and Cavernicolus.</title>
        <authorList>
            <consortium name="Lawrence Berkeley National Laboratory"/>
            <person name="Nybo J.L."/>
            <person name="Vesth T.C."/>
            <person name="Theobald S."/>
            <person name="Frisvad J.C."/>
            <person name="Larsen T.O."/>
            <person name="Kjaerboelling I."/>
            <person name="Rothschild-Mancinelli K."/>
            <person name="Lyhne E.K."/>
            <person name="Kogle M.E."/>
            <person name="Barry K."/>
            <person name="Clum A."/>
            <person name="Na H."/>
            <person name="Ledsgaard L."/>
            <person name="Lin J."/>
            <person name="Lipzen A."/>
            <person name="Kuo A."/>
            <person name="Riley R."/>
            <person name="Mondo S."/>
            <person name="Labutti K."/>
            <person name="Haridas S."/>
            <person name="Pangalinan J."/>
            <person name="Salamov A.A."/>
            <person name="Simmons B.A."/>
            <person name="Magnuson J.K."/>
            <person name="Chen J."/>
            <person name="Drula E."/>
            <person name="Henrissat B."/>
            <person name="Wiebenga A."/>
            <person name="Lubbers R.J."/>
            <person name="Gomes A.C."/>
            <person name="Macurrencykelacurrency M.R."/>
            <person name="Stajich J."/>
            <person name="Grigoriev I.V."/>
            <person name="Mortensen U.H."/>
            <person name="De Vries R.P."/>
            <person name="Baker S.E."/>
            <person name="Andersen M.R."/>
        </authorList>
    </citation>
    <scope>NUCLEOTIDE SEQUENCE [LARGE SCALE GENOMIC DNA]</scope>
    <source>
        <strain evidence="1 2">CBS 449.75</strain>
    </source>
</reference>
<dbReference type="Proteomes" id="UP001610432">
    <property type="component" value="Unassembled WGS sequence"/>
</dbReference>
<protein>
    <submittedName>
        <fullName evidence="1">Uncharacterized protein</fullName>
    </submittedName>
</protein>
<evidence type="ECO:0000313" key="2">
    <source>
        <dbReference type="Proteomes" id="UP001610432"/>
    </source>
</evidence>
<name>A0ABR4M004_9EURO</name>
<evidence type="ECO:0000313" key="1">
    <source>
        <dbReference type="EMBL" id="KAL2870111.1"/>
    </source>
</evidence>
<dbReference type="GeneID" id="98142151"/>
<accession>A0ABR4M004</accession>
<sequence length="182" mass="20658">MGFQTGSRAASAYLYCLRLQPTGLSSSHIDMRVLCLQFLPQARNLINVTSRRLLVWESLKHWTSAKATSRRRGRTENLSVCASQNSPRMRSYYILRMCIILKTVETRTFGHLERECRPSPSLEETATHVIFNGWRLDKLLGGFGGNKFNPGGYTSAVGEPRDKCLHQTSCLGFSRRTVWKIS</sequence>
<proteinExistence type="predicted"/>
<keyword evidence="2" id="KW-1185">Reference proteome</keyword>
<organism evidence="1 2">
    <name type="scientific">Aspergillus lucknowensis</name>
    <dbReference type="NCBI Taxonomy" id="176173"/>
    <lineage>
        <taxon>Eukaryota</taxon>
        <taxon>Fungi</taxon>
        <taxon>Dikarya</taxon>
        <taxon>Ascomycota</taxon>
        <taxon>Pezizomycotina</taxon>
        <taxon>Eurotiomycetes</taxon>
        <taxon>Eurotiomycetidae</taxon>
        <taxon>Eurotiales</taxon>
        <taxon>Aspergillaceae</taxon>
        <taxon>Aspergillus</taxon>
        <taxon>Aspergillus subgen. Nidulantes</taxon>
    </lineage>
</organism>
<gene>
    <name evidence="1" type="ORF">BJX67DRAFT_307321</name>
</gene>